<dbReference type="Gene3D" id="3.40.50.300">
    <property type="entry name" value="P-loop containing nucleotide triphosphate hydrolases"/>
    <property type="match status" value="1"/>
</dbReference>
<dbReference type="InterPro" id="IPR011646">
    <property type="entry name" value="KAP_P-loop"/>
</dbReference>
<gene>
    <name evidence="2" type="ORF">SPL95_16370</name>
</gene>
<dbReference type="EMBL" id="CP139639">
    <property type="protein sequence ID" value="WRI22195.1"/>
    <property type="molecule type" value="Genomic_DNA"/>
</dbReference>
<evidence type="ECO:0000313" key="2">
    <source>
        <dbReference type="EMBL" id="WRI22195.1"/>
    </source>
</evidence>
<dbReference type="InterPro" id="IPR027417">
    <property type="entry name" value="P-loop_NTPase"/>
</dbReference>
<reference evidence="2 3" key="1">
    <citation type="submission" date="2023-12" db="EMBL/GenBank/DDBJ databases">
        <title>First complete genome sequence of Pseudomonas canadensis strain Pcan-CK-23 isolated from homogenized tissues of Zophobas morio larvae.</title>
        <authorList>
            <person name="Kundlacz C."/>
            <person name="Aldeia C."/>
            <person name="Eddoubaji Y."/>
            <person name="Campos-Madueno E.I."/>
            <person name="Endimiani A."/>
        </authorList>
    </citation>
    <scope>NUCLEOTIDE SEQUENCE [LARGE SCALE GENOMIC DNA]</scope>
    <source>
        <strain evidence="2 3">Pcan-CK-23</strain>
    </source>
</reference>
<organism evidence="2 3">
    <name type="scientific">Pseudomonas canadensis</name>
    <dbReference type="NCBI Taxonomy" id="915099"/>
    <lineage>
        <taxon>Bacteria</taxon>
        <taxon>Pseudomonadati</taxon>
        <taxon>Pseudomonadota</taxon>
        <taxon>Gammaproteobacteria</taxon>
        <taxon>Pseudomonadales</taxon>
        <taxon>Pseudomonadaceae</taxon>
        <taxon>Pseudomonas</taxon>
    </lineage>
</organism>
<dbReference type="RefSeq" id="WP_323986036.1">
    <property type="nucleotide sequence ID" value="NZ_CP139639.1"/>
</dbReference>
<dbReference type="Proteomes" id="UP001322392">
    <property type="component" value="Chromosome"/>
</dbReference>
<evidence type="ECO:0000259" key="1">
    <source>
        <dbReference type="Pfam" id="PF07693"/>
    </source>
</evidence>
<name>A0ABZ1A398_9PSED</name>
<dbReference type="SUPFAM" id="SSF52540">
    <property type="entry name" value="P-loop containing nucleoside triphosphate hydrolases"/>
    <property type="match status" value="1"/>
</dbReference>
<protein>
    <submittedName>
        <fullName evidence="2">P-loop NTPase fold protein</fullName>
    </submittedName>
</protein>
<proteinExistence type="predicted"/>
<evidence type="ECO:0000313" key="3">
    <source>
        <dbReference type="Proteomes" id="UP001322392"/>
    </source>
</evidence>
<keyword evidence="3" id="KW-1185">Reference proteome</keyword>
<sequence>MGKQLAAGGIKMADIDFDAPLQPRSALDHDQLSRGGFVEIAASTLRKVPSTAGFVLSIEGPWGSGKSSVLAMIQAMLEREDALHRPVIVHFNPWLIGEKEALLRQFLSSIAKAIKLNDHSKDGRRVAKELKAYSKVFDLIKLIPGAEPWASLAKSLMDSTGDATGAISENKAPDIDGNKQRVEDALIRFDRNVIVFIDDVDRLFPAEVFEMIRIIKAVGGLPRVGYVVAWDSAYVTAALANLNVPQANSYVDKIVQVRMPLPNMSLSARAKLFDSAIDRIDSKATYPYFEGQGKRIGYLYHSGLRDLLEQPRDFARVFNAVRMLEPLLRGEIVFADILGLAALSVKAPSVYELLKSKPQLFVGRLPNDLYSPEDSTKLIENGSVERAAAYVGRNGSVVRKVVHFLFPDVAKADDGFSMGEGSYADGVISDPSRLIIALQLGLTDGDVSIKAAREYLLHAGERKKILAGLSPDICNEFIDMLGQVGSTLQSDRLQDLSETCVSIAKLVDTPIFVQRSLNRKGSFGMSVDDLALEQIKILSKSSERGSPILSIYKKVAVDPAALTCAAEILRVSYLSNQKGYDSEIRLEQNVKDEVIHAFACNVLTAAEQQYLFNINHPGRVLWTLARLDAKVCKEIFCVVQASDDSLDRFALHFLRNSWDSSKGDAYGLPRDQAVTIAFCSLNTLLEHATRRLADSTLGYPIRAAWQSACEGRSLYGVDGTDASR</sequence>
<accession>A0ABZ1A398</accession>
<feature type="domain" description="KAP NTPase" evidence="1">
    <location>
        <begin position="42"/>
        <end position="327"/>
    </location>
</feature>
<dbReference type="Pfam" id="PF07693">
    <property type="entry name" value="KAP_NTPase"/>
    <property type="match status" value="1"/>
</dbReference>